<dbReference type="PROSITE" id="PS00134">
    <property type="entry name" value="TRYPSIN_HIS"/>
    <property type="match status" value="1"/>
</dbReference>
<dbReference type="InterPro" id="IPR009003">
    <property type="entry name" value="Peptidase_S1_PA"/>
</dbReference>
<dbReference type="SUPFAM" id="SSF49854">
    <property type="entry name" value="Spermadhesin, CUB domain"/>
    <property type="match status" value="1"/>
</dbReference>
<dbReference type="PRINTS" id="PR00722">
    <property type="entry name" value="CHYMOTRYPSIN"/>
</dbReference>
<dbReference type="GO" id="GO:0160032">
    <property type="term" value="P:Toll receptor ligand protein activation cascade"/>
    <property type="evidence" value="ECO:0007669"/>
    <property type="project" value="UniProtKB-ARBA"/>
</dbReference>
<dbReference type="Pfam" id="PF00431">
    <property type="entry name" value="CUB"/>
    <property type="match status" value="1"/>
</dbReference>
<dbReference type="InterPro" id="IPR043504">
    <property type="entry name" value="Peptidase_S1_PA_chymotrypsin"/>
</dbReference>
<keyword evidence="3" id="KW-0645">Protease</keyword>
<comment type="similarity">
    <text evidence="7">Belongs to the peptidase S1 family. CLIP subfamily.</text>
</comment>
<dbReference type="Proteomes" id="UP000075840">
    <property type="component" value="Unassembled WGS sequence"/>
</dbReference>
<dbReference type="CDD" id="cd00190">
    <property type="entry name" value="Tryp_SPc"/>
    <property type="match status" value="1"/>
</dbReference>
<dbReference type="GO" id="GO:0005576">
    <property type="term" value="C:extracellular region"/>
    <property type="evidence" value="ECO:0007669"/>
    <property type="project" value="UniProtKB-SubCell"/>
</dbReference>
<proteinExistence type="inferred from homology"/>
<accession>A0A182HHK5</accession>
<evidence type="ECO:0000256" key="1">
    <source>
        <dbReference type="ARBA" id="ARBA00004613"/>
    </source>
</evidence>
<dbReference type="SMART" id="SM00020">
    <property type="entry name" value="Tryp_SPc"/>
    <property type="match status" value="1"/>
</dbReference>
<dbReference type="GO" id="GO:0004252">
    <property type="term" value="F:serine-type endopeptidase activity"/>
    <property type="evidence" value="ECO:0007669"/>
    <property type="project" value="InterPro"/>
</dbReference>
<dbReference type="PROSITE" id="PS50240">
    <property type="entry name" value="TRYPSIN_DOM"/>
    <property type="match status" value="1"/>
</dbReference>
<keyword evidence="4" id="KW-0378">Hydrolase</keyword>
<dbReference type="PANTHER" id="PTHR24252:SF7">
    <property type="entry name" value="HYALIN"/>
    <property type="match status" value="1"/>
</dbReference>
<evidence type="ECO:0000256" key="4">
    <source>
        <dbReference type="ARBA" id="ARBA00022801"/>
    </source>
</evidence>
<dbReference type="PANTHER" id="PTHR24252">
    <property type="entry name" value="ACROSIN-RELATED"/>
    <property type="match status" value="1"/>
</dbReference>
<dbReference type="SMART" id="SM00042">
    <property type="entry name" value="CUB"/>
    <property type="match status" value="1"/>
</dbReference>
<dbReference type="Gene3D" id="2.40.10.10">
    <property type="entry name" value="Trypsin-like serine proteases"/>
    <property type="match status" value="1"/>
</dbReference>
<dbReference type="Pfam" id="PF00089">
    <property type="entry name" value="Trypsin"/>
    <property type="match status" value="1"/>
</dbReference>
<dbReference type="EMBL" id="APCN01002422">
    <property type="status" value="NOT_ANNOTATED_CDS"/>
    <property type="molecule type" value="Genomic_DNA"/>
</dbReference>
<dbReference type="FunFam" id="2.60.120.290:FF:000112">
    <property type="entry name" value="AGAP011912-PA"/>
    <property type="match status" value="1"/>
</dbReference>
<evidence type="ECO:0000313" key="9">
    <source>
        <dbReference type="EnsemblMetazoa" id="AARA000708-PA"/>
    </source>
</evidence>
<comment type="subcellular location">
    <subcellularLocation>
        <location evidence="1">Secreted</location>
    </subcellularLocation>
</comment>
<dbReference type="InterPro" id="IPR035914">
    <property type="entry name" value="Sperma_CUB_dom_sf"/>
</dbReference>
<dbReference type="InterPro" id="IPR000859">
    <property type="entry name" value="CUB_dom"/>
</dbReference>
<evidence type="ECO:0000256" key="2">
    <source>
        <dbReference type="ARBA" id="ARBA00022525"/>
    </source>
</evidence>
<dbReference type="InterPro" id="IPR001254">
    <property type="entry name" value="Trypsin_dom"/>
</dbReference>
<dbReference type="GO" id="GO:0006508">
    <property type="term" value="P:proteolysis"/>
    <property type="evidence" value="ECO:0007669"/>
    <property type="project" value="UniProtKB-KW"/>
</dbReference>
<keyword evidence="5" id="KW-0720">Serine protease</keyword>
<dbReference type="RefSeq" id="XP_040169598.1">
    <property type="nucleotide sequence ID" value="XM_040313664.1"/>
</dbReference>
<dbReference type="InterPro" id="IPR001314">
    <property type="entry name" value="Peptidase_S1A"/>
</dbReference>
<evidence type="ECO:0000256" key="6">
    <source>
        <dbReference type="ARBA" id="ARBA00023157"/>
    </source>
</evidence>
<keyword evidence="2" id="KW-0964">Secreted</keyword>
<dbReference type="Gene3D" id="2.60.120.290">
    <property type="entry name" value="Spermadhesin, CUB domain"/>
    <property type="match status" value="1"/>
</dbReference>
<name>A0A182HHK5_ANOAR</name>
<reference evidence="9" key="1">
    <citation type="submission" date="2022-08" db="UniProtKB">
        <authorList>
            <consortium name="EnsemblMetazoa"/>
        </authorList>
    </citation>
    <scope>IDENTIFICATION</scope>
    <source>
        <strain evidence="9">Dongola</strain>
    </source>
</reference>
<dbReference type="InterPro" id="IPR018114">
    <property type="entry name" value="TRYPSIN_HIS"/>
</dbReference>
<evidence type="ECO:0008006" key="11">
    <source>
        <dbReference type="Google" id="ProtNLM"/>
    </source>
</evidence>
<dbReference type="GeneID" id="120903976"/>
<evidence type="ECO:0000256" key="3">
    <source>
        <dbReference type="ARBA" id="ARBA00022670"/>
    </source>
</evidence>
<dbReference type="EnsemblMetazoa" id="AARA000708-RA">
    <property type="protein sequence ID" value="AARA000708-PA"/>
    <property type="gene ID" value="AARA000708"/>
</dbReference>
<evidence type="ECO:0000256" key="8">
    <source>
        <dbReference type="PROSITE-ProRule" id="PRU00059"/>
    </source>
</evidence>
<organism evidence="9 10">
    <name type="scientific">Anopheles arabiensis</name>
    <name type="common">Mosquito</name>
    <dbReference type="NCBI Taxonomy" id="7173"/>
    <lineage>
        <taxon>Eukaryota</taxon>
        <taxon>Metazoa</taxon>
        <taxon>Ecdysozoa</taxon>
        <taxon>Arthropoda</taxon>
        <taxon>Hexapoda</taxon>
        <taxon>Insecta</taxon>
        <taxon>Pterygota</taxon>
        <taxon>Neoptera</taxon>
        <taxon>Endopterygota</taxon>
        <taxon>Diptera</taxon>
        <taxon>Nematocera</taxon>
        <taxon>Culicoidea</taxon>
        <taxon>Culicidae</taxon>
        <taxon>Anophelinae</taxon>
        <taxon>Anopheles</taxon>
    </lineage>
</organism>
<dbReference type="AlphaFoldDB" id="A0A182HHK5"/>
<evidence type="ECO:0000256" key="7">
    <source>
        <dbReference type="ARBA" id="ARBA00024195"/>
    </source>
</evidence>
<dbReference type="VEuPathDB" id="VectorBase:AARA21_014720"/>
<keyword evidence="10" id="KW-1185">Reference proteome</keyword>
<evidence type="ECO:0000256" key="5">
    <source>
        <dbReference type="ARBA" id="ARBA00022825"/>
    </source>
</evidence>
<sequence>MYTPLFARRHRIHRSIATAPQHRFGQRWGRHSTRYHLAMCGSNVLIAWLVALVALAVSPAVGQFTGCDRQKTLAAGEVFYVESPSFPNYYARGTNCRWQLAAPAGNTIYVNCYDMYLAASTGCTADRVEISLQNDPTLAYATKYCGQRTFTLQSTGNRAVFALRTTTTTSGGRFRCQVVAQAPKCSCGLRRTSKIVNGVPTLVNEFPMMAGLVDSSSRSVFCGATIISDYHSITAAHCMRGRSLSASGLLVGDHNLSVGTDTSYSVLMRLASITNHPQYVVSPSRNDIALVRTADRIAFNAAVGPACLPFRYSTSNFAGSIVEATGWGTMDFGAPTSNVLRKVSLNVISEQSCQSSMPNILASHICTYTPGKDTCQYDSGGPLLFTTGGRVYLVGVVNYGVSCASSKPSVSSRITSYLSWIQSVTPGVTYCTP</sequence>
<dbReference type="GO" id="GO:0050832">
    <property type="term" value="P:defense response to fungus"/>
    <property type="evidence" value="ECO:0007669"/>
    <property type="project" value="UniProtKB-ARBA"/>
</dbReference>
<comment type="caution">
    <text evidence="8">Lacks conserved residue(s) required for the propagation of feature annotation.</text>
</comment>
<keyword evidence="6" id="KW-1015">Disulfide bond</keyword>
<dbReference type="PROSITE" id="PS01180">
    <property type="entry name" value="CUB"/>
    <property type="match status" value="1"/>
</dbReference>
<dbReference type="CDD" id="cd00041">
    <property type="entry name" value="CUB"/>
    <property type="match status" value="1"/>
</dbReference>
<dbReference type="VEuPathDB" id="VectorBase:AARA000708"/>
<evidence type="ECO:0000313" key="10">
    <source>
        <dbReference type="Proteomes" id="UP000075840"/>
    </source>
</evidence>
<dbReference type="SUPFAM" id="SSF50494">
    <property type="entry name" value="Trypsin-like serine proteases"/>
    <property type="match status" value="1"/>
</dbReference>
<dbReference type="GO" id="GO:0035008">
    <property type="term" value="P:positive regulation of melanization defense response"/>
    <property type="evidence" value="ECO:0007669"/>
    <property type="project" value="UniProtKB-ARBA"/>
</dbReference>
<protein>
    <recommendedName>
        <fullName evidence="11">Peptidase S1 domain-containing protein</fullName>
    </recommendedName>
</protein>
<dbReference type="FunFam" id="2.40.10.10:FF:000015">
    <property type="entry name" value="Atrial natriuretic peptide-converting enzyme"/>
    <property type="match status" value="1"/>
</dbReference>